<dbReference type="InterPro" id="IPR012678">
    <property type="entry name" value="Ribosomal_uL23/eL15/eS24_sf"/>
</dbReference>
<dbReference type="NCBIfam" id="NF004363">
    <property type="entry name" value="PRK05738.2-4"/>
    <property type="match status" value="1"/>
</dbReference>
<protein>
    <recommendedName>
        <fullName evidence="6">Large ribosomal subunit protein uL23</fullName>
    </recommendedName>
</protein>
<sequence>MNIDIHDIICYPIITERSTELRERMNKVLFIVNPYANKIQIKRAVEELLKVKVEKVNVTNVEGKKKKLGKFEGVKPGKKKAIVTLKKGEKLEIFEGA</sequence>
<organism evidence="8">
    <name type="scientific">uncultured Nitrospirae bacterium Rifle_16ft_4_minimus_38035</name>
    <dbReference type="NCBI Taxonomy" id="1665130"/>
    <lineage>
        <taxon>Bacteria</taxon>
        <taxon>Pseudomonadati</taxon>
        <taxon>Nitrospirota</taxon>
        <taxon>environmental samples</taxon>
    </lineage>
</organism>
<gene>
    <name evidence="6 8" type="primary">rplW</name>
</gene>
<evidence type="ECO:0000256" key="4">
    <source>
        <dbReference type="ARBA" id="ARBA00022980"/>
    </source>
</evidence>
<evidence type="ECO:0000256" key="3">
    <source>
        <dbReference type="ARBA" id="ARBA00022884"/>
    </source>
</evidence>
<dbReference type="AlphaFoldDB" id="A0A0H4T6M1"/>
<name>A0A0H4T6M1_9BACT</name>
<keyword evidence="4 6" id="KW-0689">Ribosomal protein</keyword>
<dbReference type="Gene3D" id="3.30.70.330">
    <property type="match status" value="1"/>
</dbReference>
<dbReference type="GO" id="GO:0005840">
    <property type="term" value="C:ribosome"/>
    <property type="evidence" value="ECO:0007669"/>
    <property type="project" value="UniProtKB-KW"/>
</dbReference>
<comment type="function">
    <text evidence="6">One of the early assembly proteins it binds 23S rRNA. One of the proteins that surrounds the polypeptide exit tunnel on the outside of the ribosome. Forms the main docking site for trigger factor binding to the ribosome.</text>
</comment>
<keyword evidence="3 6" id="KW-0694">RNA-binding</keyword>
<dbReference type="PANTHER" id="PTHR11620">
    <property type="entry name" value="60S RIBOSOMAL PROTEIN L23A"/>
    <property type="match status" value="1"/>
</dbReference>
<dbReference type="Pfam" id="PF00276">
    <property type="entry name" value="Ribosomal_L23"/>
    <property type="match status" value="1"/>
</dbReference>
<dbReference type="GO" id="GO:0019843">
    <property type="term" value="F:rRNA binding"/>
    <property type="evidence" value="ECO:0007669"/>
    <property type="project" value="UniProtKB-UniRule"/>
</dbReference>
<evidence type="ECO:0000256" key="6">
    <source>
        <dbReference type="HAMAP-Rule" id="MF_01369"/>
    </source>
</evidence>
<reference evidence="8" key="1">
    <citation type="journal article" date="2015" name="ISME J.">
        <title>Aquifer environment selects for microbial species cohorts in sediment and groundwater.</title>
        <authorList>
            <person name="Hug L.A."/>
            <person name="Thomas B.C."/>
            <person name="Brown C.T."/>
            <person name="Frischkorn K.R."/>
            <person name="Williams K.H."/>
            <person name="Tringe S.G."/>
            <person name="Banfield J.F."/>
        </authorList>
    </citation>
    <scope>NUCLEOTIDE SEQUENCE</scope>
</reference>
<accession>A0A0H4T6M1</accession>
<comment type="similarity">
    <text evidence="1 6 7">Belongs to the universal ribosomal protein uL23 family.</text>
</comment>
<keyword evidence="5 6" id="KW-0687">Ribonucleoprotein</keyword>
<dbReference type="PROSITE" id="PS00050">
    <property type="entry name" value="RIBOSOMAL_L23"/>
    <property type="match status" value="1"/>
</dbReference>
<evidence type="ECO:0000256" key="1">
    <source>
        <dbReference type="ARBA" id="ARBA00006700"/>
    </source>
</evidence>
<evidence type="ECO:0000256" key="2">
    <source>
        <dbReference type="ARBA" id="ARBA00022730"/>
    </source>
</evidence>
<dbReference type="GO" id="GO:1990904">
    <property type="term" value="C:ribonucleoprotein complex"/>
    <property type="evidence" value="ECO:0007669"/>
    <property type="project" value="UniProtKB-KW"/>
</dbReference>
<dbReference type="InterPro" id="IPR012677">
    <property type="entry name" value="Nucleotide-bd_a/b_plait_sf"/>
</dbReference>
<evidence type="ECO:0000256" key="7">
    <source>
        <dbReference type="RuleBase" id="RU003934"/>
    </source>
</evidence>
<evidence type="ECO:0000256" key="5">
    <source>
        <dbReference type="ARBA" id="ARBA00023274"/>
    </source>
</evidence>
<dbReference type="EMBL" id="KT007013">
    <property type="protein sequence ID" value="AKQ03433.1"/>
    <property type="molecule type" value="Genomic_DNA"/>
</dbReference>
<proteinExistence type="inferred from homology"/>
<dbReference type="SUPFAM" id="SSF54189">
    <property type="entry name" value="Ribosomal proteins S24e, L23 and L15e"/>
    <property type="match status" value="1"/>
</dbReference>
<dbReference type="InterPro" id="IPR001014">
    <property type="entry name" value="Ribosomal_uL23_CS"/>
</dbReference>
<dbReference type="GO" id="GO:0006412">
    <property type="term" value="P:translation"/>
    <property type="evidence" value="ECO:0007669"/>
    <property type="project" value="UniProtKB-UniRule"/>
</dbReference>
<comment type="subunit">
    <text evidence="6">Part of the 50S ribosomal subunit. Contacts protein L29, and trigger factor when it is bound to the ribosome.</text>
</comment>
<evidence type="ECO:0000313" key="8">
    <source>
        <dbReference type="EMBL" id="AKQ03433.1"/>
    </source>
</evidence>
<keyword evidence="2 6" id="KW-0699">rRNA-binding</keyword>
<dbReference type="InterPro" id="IPR013025">
    <property type="entry name" value="Ribosomal_uL23-like"/>
</dbReference>
<dbReference type="HAMAP" id="MF_01369_B">
    <property type="entry name" value="Ribosomal_uL23_B"/>
    <property type="match status" value="1"/>
</dbReference>
<dbReference type="FunFam" id="3.30.70.330:FF:000001">
    <property type="entry name" value="50S ribosomal protein L23"/>
    <property type="match status" value="1"/>
</dbReference>
<dbReference type="GO" id="GO:0003735">
    <property type="term" value="F:structural constituent of ribosome"/>
    <property type="evidence" value="ECO:0007669"/>
    <property type="project" value="InterPro"/>
</dbReference>